<accession>A0ABV1NCI8</accession>
<comment type="caution">
    <text evidence="1">The sequence shown here is derived from an EMBL/GenBank/DDBJ whole genome shotgun (WGS) entry which is preliminary data.</text>
</comment>
<dbReference type="Pfam" id="PF11948">
    <property type="entry name" value="DUF3465"/>
    <property type="match status" value="1"/>
</dbReference>
<dbReference type="RefSeq" id="WP_349761033.1">
    <property type="nucleotide sequence ID" value="NZ_JBEGCJ010000002.1"/>
</dbReference>
<evidence type="ECO:0000313" key="1">
    <source>
        <dbReference type="EMBL" id="MEQ6916773.1"/>
    </source>
</evidence>
<proteinExistence type="predicted"/>
<keyword evidence="2" id="KW-1185">Reference proteome</keyword>
<organism evidence="1 2">
    <name type="scientific">Halomonas aquatica</name>
    <dbReference type="NCBI Taxonomy" id="3151123"/>
    <lineage>
        <taxon>Bacteria</taxon>
        <taxon>Pseudomonadati</taxon>
        <taxon>Pseudomonadota</taxon>
        <taxon>Gammaproteobacteria</taxon>
        <taxon>Oceanospirillales</taxon>
        <taxon>Halomonadaceae</taxon>
        <taxon>Halomonas</taxon>
    </lineage>
</organism>
<dbReference type="EMBL" id="JBEGCJ010000002">
    <property type="protein sequence ID" value="MEQ6916773.1"/>
    <property type="molecule type" value="Genomic_DNA"/>
</dbReference>
<evidence type="ECO:0000313" key="2">
    <source>
        <dbReference type="Proteomes" id="UP001442468"/>
    </source>
</evidence>
<gene>
    <name evidence="1" type="ORF">ABE960_04445</name>
</gene>
<dbReference type="Proteomes" id="UP001442468">
    <property type="component" value="Unassembled WGS sequence"/>
</dbReference>
<sequence>MKKIIFLIVLVVLGYGVVQERGGISIPGMSTGSPGTDSTIQEAYENRQSNLQVQGSGVVEKVLPDDLEGSRHQRFILRMESGQTLLVAHNIDLAPRIAGLKAGDNVEFYGEYEWNSKGGIIHWTHHDPDNRHVGGWLKRNGKTYQ</sequence>
<reference evidence="1 2" key="1">
    <citation type="submission" date="2024-05" db="EMBL/GenBank/DDBJ databases">
        <title>Halomonas sp. SSM6 16S ribosomal RNA gene Genome sequencing and assembly.</title>
        <authorList>
            <person name="Yook S."/>
        </authorList>
    </citation>
    <scope>NUCLEOTIDE SEQUENCE [LARGE SCALE GENOMIC DNA]</scope>
    <source>
        <strain evidence="1 2">SSM6</strain>
    </source>
</reference>
<protein>
    <submittedName>
        <fullName evidence="1">DUF3465 domain-containing protein</fullName>
    </submittedName>
</protein>
<name>A0ABV1NCI8_9GAMM</name>
<dbReference type="InterPro" id="IPR021856">
    <property type="entry name" value="DUF3465"/>
</dbReference>